<sequence>MSGDIGNASRLAEFTGKPGDSGRSFPGSIEFAHAGKRGHVAVHPISVVDAFQRLAGGEDIEVRALIFRRPGLLAVADREHLLVKARVALVAGVRAGAGQVGEIVGALSQSTGQQVGLVTVLLAFAKASLVIDEQHHQSAEDGGGNR</sequence>
<evidence type="ECO:0000313" key="2">
    <source>
        <dbReference type="EMBL" id="MDA8482759.1"/>
    </source>
</evidence>
<feature type="region of interest" description="Disordered" evidence="1">
    <location>
        <begin position="1"/>
        <end position="22"/>
    </location>
</feature>
<evidence type="ECO:0000256" key="1">
    <source>
        <dbReference type="SAM" id="MobiDB-lite"/>
    </source>
</evidence>
<gene>
    <name evidence="2" type="ORF">NNO07_06725</name>
</gene>
<protein>
    <submittedName>
        <fullName evidence="2">Uncharacterized protein</fullName>
    </submittedName>
</protein>
<proteinExistence type="predicted"/>
<accession>A0ABT4Y1Q2</accession>
<evidence type="ECO:0000313" key="3">
    <source>
        <dbReference type="Proteomes" id="UP001211689"/>
    </source>
</evidence>
<dbReference type="Proteomes" id="UP001211689">
    <property type="component" value="Unassembled WGS sequence"/>
</dbReference>
<keyword evidence="3" id="KW-1185">Reference proteome</keyword>
<comment type="caution">
    <text evidence="2">The sequence shown here is derived from an EMBL/GenBank/DDBJ whole genome shotgun (WGS) entry which is preliminary data.</text>
</comment>
<organism evidence="2 3">
    <name type="scientific">Metapseudomonas resinovorans</name>
    <name type="common">Pseudomonas resinovorans</name>
    <dbReference type="NCBI Taxonomy" id="53412"/>
    <lineage>
        <taxon>Bacteria</taxon>
        <taxon>Pseudomonadati</taxon>
        <taxon>Pseudomonadota</taxon>
        <taxon>Gammaproteobacteria</taxon>
        <taxon>Pseudomonadales</taxon>
        <taxon>Pseudomonadaceae</taxon>
        <taxon>Metapseudomonas</taxon>
    </lineage>
</organism>
<name>A0ABT4Y1Q2_METRE</name>
<reference evidence="2 3" key="1">
    <citation type="submission" date="2022-07" db="EMBL/GenBank/DDBJ databases">
        <title>Genome Analysis of Selected Gammaproteobacteria from Nigerian Food snails.</title>
        <authorList>
            <person name="Okafor A.C."/>
        </authorList>
    </citation>
    <scope>NUCLEOTIDE SEQUENCE [LARGE SCALE GENOMIC DNA]</scope>
    <source>
        <strain evidence="2 3">Awg 2</strain>
    </source>
</reference>
<dbReference type="EMBL" id="JANEWF010000004">
    <property type="protein sequence ID" value="MDA8482759.1"/>
    <property type="molecule type" value="Genomic_DNA"/>
</dbReference>